<feature type="transmembrane region" description="Helical" evidence="1">
    <location>
        <begin position="195"/>
        <end position="217"/>
    </location>
</feature>
<accession>A0A0B2AGE2</accession>
<keyword evidence="1" id="KW-0472">Membrane</keyword>
<evidence type="ECO:0000256" key="1">
    <source>
        <dbReference type="SAM" id="Phobius"/>
    </source>
</evidence>
<dbReference type="OrthoDB" id="3382145at2"/>
<sequence>MTSDRIDTYLDDMLDRLEGTPAERRRMLSEAEAHLRDSADAFERGGMDADAAQSAAIAAFGDAPTIARVSNRRKPAALLAAFVRAAAQLGVYGFAAIGVAALLARGLALVTSVQWVYGAPTGYQFTPAQCAHWLAVQPGASNCHTAAAMESSDDSFLFVLAAAIIGLVVAGVILAMLRLARRYPLGTASRLPRNVVAAIGATAFLGAGAALVAAGAANGIARGVWGQGVLYTDGVVALIFGVVFLIRFLRTIRPVSAAAA</sequence>
<evidence type="ECO:0000313" key="3">
    <source>
        <dbReference type="Proteomes" id="UP000030982"/>
    </source>
</evidence>
<reference evidence="2 3" key="1">
    <citation type="submission" date="2014-09" db="EMBL/GenBank/DDBJ databases">
        <title>Genome sequence of Sinomonas sp. MUSC 117.</title>
        <authorList>
            <person name="Lee L.-H."/>
        </authorList>
    </citation>
    <scope>NUCLEOTIDE SEQUENCE [LARGE SCALE GENOMIC DNA]</scope>
    <source>
        <strain evidence="2 3">MUSC 117</strain>
    </source>
</reference>
<feature type="transmembrane region" description="Helical" evidence="1">
    <location>
        <begin position="229"/>
        <end position="249"/>
    </location>
</feature>
<proteinExistence type="predicted"/>
<dbReference type="RefSeq" id="WP_043124340.1">
    <property type="nucleotide sequence ID" value="NZ_JTDL01000127.1"/>
</dbReference>
<keyword evidence="1" id="KW-0812">Transmembrane</keyword>
<protein>
    <submittedName>
        <fullName evidence="2">Uncharacterized protein</fullName>
    </submittedName>
</protein>
<keyword evidence="3" id="KW-1185">Reference proteome</keyword>
<comment type="caution">
    <text evidence="2">The sequence shown here is derived from an EMBL/GenBank/DDBJ whole genome shotgun (WGS) entry which is preliminary data.</text>
</comment>
<dbReference type="Proteomes" id="UP000030982">
    <property type="component" value="Unassembled WGS sequence"/>
</dbReference>
<organism evidence="2 3">
    <name type="scientific">Sinomonas humi</name>
    <dbReference type="NCBI Taxonomy" id="1338436"/>
    <lineage>
        <taxon>Bacteria</taxon>
        <taxon>Bacillati</taxon>
        <taxon>Actinomycetota</taxon>
        <taxon>Actinomycetes</taxon>
        <taxon>Micrococcales</taxon>
        <taxon>Micrococcaceae</taxon>
        <taxon>Sinomonas</taxon>
    </lineage>
</organism>
<feature type="transmembrane region" description="Helical" evidence="1">
    <location>
        <begin position="156"/>
        <end position="175"/>
    </location>
</feature>
<evidence type="ECO:0000313" key="2">
    <source>
        <dbReference type="EMBL" id="KHL02309.1"/>
    </source>
</evidence>
<gene>
    <name evidence="2" type="ORF">LK10_12970</name>
</gene>
<name>A0A0B2AGE2_9MICC</name>
<dbReference type="EMBL" id="JTDL01000127">
    <property type="protein sequence ID" value="KHL02309.1"/>
    <property type="molecule type" value="Genomic_DNA"/>
</dbReference>
<dbReference type="NCBIfam" id="NF038403">
    <property type="entry name" value="perm_prefix_1"/>
    <property type="match status" value="1"/>
</dbReference>
<dbReference type="InterPro" id="IPR047928">
    <property type="entry name" value="Perm_prefix_1"/>
</dbReference>
<keyword evidence="1" id="KW-1133">Transmembrane helix</keyword>
<feature type="transmembrane region" description="Helical" evidence="1">
    <location>
        <begin position="76"/>
        <end position="104"/>
    </location>
</feature>
<dbReference type="AlphaFoldDB" id="A0A0B2AGE2"/>